<dbReference type="Gene3D" id="2.40.100.10">
    <property type="entry name" value="Cyclophilin-like"/>
    <property type="match status" value="1"/>
</dbReference>
<dbReference type="CDD" id="cd00317">
    <property type="entry name" value="cyclophilin"/>
    <property type="match status" value="1"/>
</dbReference>
<dbReference type="EMBL" id="QUAJ01000050">
    <property type="protein sequence ID" value="REI39337.1"/>
    <property type="molecule type" value="Genomic_DNA"/>
</dbReference>
<gene>
    <name evidence="6" type="ORF">DYH56_15180</name>
</gene>
<dbReference type="Proteomes" id="UP000263486">
    <property type="component" value="Unassembled WGS sequence"/>
</dbReference>
<evidence type="ECO:0000259" key="5">
    <source>
        <dbReference type="PROSITE" id="PS50072"/>
    </source>
</evidence>
<dbReference type="InterPro" id="IPR002130">
    <property type="entry name" value="Cyclophilin-type_PPIase_dom"/>
</dbReference>
<dbReference type="GO" id="GO:0016853">
    <property type="term" value="F:isomerase activity"/>
    <property type="evidence" value="ECO:0007669"/>
    <property type="project" value="UniProtKB-KW"/>
</dbReference>
<proteinExistence type="predicted"/>
<name>A0ABX9KCZ1_9FUSO</name>
<keyword evidence="2" id="KW-0697">Rotamase</keyword>
<protein>
    <recommendedName>
        <fullName evidence="1">peptidylprolyl isomerase</fullName>
        <ecNumber evidence="1">5.2.1.8</ecNumber>
    </recommendedName>
</protein>
<evidence type="ECO:0000313" key="7">
    <source>
        <dbReference type="Proteomes" id="UP000263486"/>
    </source>
</evidence>
<feature type="region of interest" description="Disordered" evidence="4">
    <location>
        <begin position="264"/>
        <end position="329"/>
    </location>
</feature>
<dbReference type="InterPro" id="IPR029000">
    <property type="entry name" value="Cyclophilin-like_dom_sf"/>
</dbReference>
<keyword evidence="3 6" id="KW-0413">Isomerase</keyword>
<dbReference type="Pfam" id="PF00160">
    <property type="entry name" value="Pro_isomerase"/>
    <property type="match status" value="1"/>
</dbReference>
<dbReference type="InterPro" id="IPR020892">
    <property type="entry name" value="Cyclophilin-type_PPIase_CS"/>
</dbReference>
<keyword evidence="7" id="KW-1185">Reference proteome</keyword>
<accession>A0ABX9KCZ1</accession>
<comment type="caution">
    <text evidence="6">The sequence shown here is derived from an EMBL/GenBank/DDBJ whole genome shotgun (WGS) entry which is preliminary data.</text>
</comment>
<feature type="domain" description="PPIase cyclophilin-type" evidence="5">
    <location>
        <begin position="46"/>
        <end position="167"/>
    </location>
</feature>
<organism evidence="6 7">
    <name type="scientific">Psychrilyobacter piezotolerans</name>
    <dbReference type="NCBI Taxonomy" id="2293438"/>
    <lineage>
        <taxon>Bacteria</taxon>
        <taxon>Fusobacteriati</taxon>
        <taxon>Fusobacteriota</taxon>
        <taxon>Fusobacteriia</taxon>
        <taxon>Fusobacteriales</taxon>
        <taxon>Fusobacteriaceae</taxon>
        <taxon>Psychrilyobacter</taxon>
    </lineage>
</organism>
<evidence type="ECO:0000256" key="2">
    <source>
        <dbReference type="ARBA" id="ARBA00023110"/>
    </source>
</evidence>
<feature type="compositionally biased region" description="Basic and acidic residues" evidence="4">
    <location>
        <begin position="264"/>
        <end position="277"/>
    </location>
</feature>
<evidence type="ECO:0000256" key="4">
    <source>
        <dbReference type="SAM" id="MobiDB-lite"/>
    </source>
</evidence>
<dbReference type="PANTHER" id="PTHR45625">
    <property type="entry name" value="PEPTIDYL-PROLYL CIS-TRANS ISOMERASE-RELATED"/>
    <property type="match status" value="1"/>
</dbReference>
<evidence type="ECO:0000313" key="6">
    <source>
        <dbReference type="EMBL" id="REI39337.1"/>
    </source>
</evidence>
<dbReference type="EC" id="5.2.1.8" evidence="1"/>
<dbReference type="PROSITE" id="PS51257">
    <property type="entry name" value="PROKAR_LIPOPROTEIN"/>
    <property type="match status" value="1"/>
</dbReference>
<dbReference type="InterPro" id="IPR044666">
    <property type="entry name" value="Cyclophilin_A-like"/>
</dbReference>
<evidence type="ECO:0000256" key="1">
    <source>
        <dbReference type="ARBA" id="ARBA00013194"/>
    </source>
</evidence>
<dbReference type="PROSITE" id="PS50072">
    <property type="entry name" value="CSA_PPIASE_2"/>
    <property type="match status" value="1"/>
</dbReference>
<evidence type="ECO:0000256" key="3">
    <source>
        <dbReference type="ARBA" id="ARBA00023235"/>
    </source>
</evidence>
<feature type="compositionally biased region" description="Basic and acidic residues" evidence="4">
    <location>
        <begin position="297"/>
        <end position="307"/>
    </location>
</feature>
<dbReference type="PROSITE" id="PS00170">
    <property type="entry name" value="CSA_PPIASE_1"/>
    <property type="match status" value="1"/>
</dbReference>
<reference evidence="6 7" key="1">
    <citation type="submission" date="2018-08" db="EMBL/GenBank/DDBJ databases">
        <title>Draft genome sequence of Psychrilyobacter sp. strain SD5 isolated from Black Sea water.</title>
        <authorList>
            <person name="Yadav S."/>
            <person name="Villanueva L."/>
            <person name="Damste J.S.S."/>
        </authorList>
    </citation>
    <scope>NUCLEOTIDE SEQUENCE [LARGE SCALE GENOMIC DNA]</scope>
    <source>
        <strain evidence="6 7">SD5</strain>
    </source>
</reference>
<dbReference type="SUPFAM" id="SSF50891">
    <property type="entry name" value="Cyclophilin-like"/>
    <property type="match status" value="1"/>
</dbReference>
<dbReference type="PRINTS" id="PR00153">
    <property type="entry name" value="CSAPPISMRASE"/>
</dbReference>
<dbReference type="PANTHER" id="PTHR45625:SF4">
    <property type="entry name" value="PEPTIDYLPROLYL ISOMERASE DOMAIN AND WD REPEAT-CONTAINING PROTEIN 1"/>
    <property type="match status" value="1"/>
</dbReference>
<sequence>MKKISLISALLLLLVLGGCSSIRRAMKAGEVAKINNIKATIVTTQGDINFYLYPEAAPITVANFINLSKRGFYDNLKFHRVVDNFMAQGGDPLETGLGGPGYQIEDEFVEWLDFYQTGMLAMANAGPNTGGSQFFMTMYAADWLNQKHTVFGEVISDADLGVIRKLEIGDRIKEIRFEGDIDFFLALEKDRVDFWNETLDRNFPDLKKYPVKDITDPVFTETYTNYKDELVRIQEKKLKTAKPYDPKFIPAWIRYIDNKYTAAKKKEETPPSERLEERDEDNLSVIAASVTVTETEDITREDDKGTVTEDITTESAPVTEEKPEDSEAN</sequence>